<dbReference type="AlphaFoldDB" id="A0A8J3ZUY1"/>
<keyword evidence="3" id="KW-1185">Reference proteome</keyword>
<evidence type="ECO:0000256" key="1">
    <source>
        <dbReference type="SAM" id="MobiDB-lite"/>
    </source>
</evidence>
<sequence>MADPYRLSVDGTALNRDGGALADESDDLVGDLANLARTLTDLGEAWGDDELGASFGPAYLGFVEHVVSAVVTYGDQIAGTGVALPAGGATIVDEDRSQGDRAASIVRPTGEPAQF</sequence>
<evidence type="ECO:0000313" key="2">
    <source>
        <dbReference type="EMBL" id="GIJ70394.1"/>
    </source>
</evidence>
<organism evidence="2 3">
    <name type="scientific">Virgisporangium ochraceum</name>
    <dbReference type="NCBI Taxonomy" id="65505"/>
    <lineage>
        <taxon>Bacteria</taxon>
        <taxon>Bacillati</taxon>
        <taxon>Actinomycetota</taxon>
        <taxon>Actinomycetes</taxon>
        <taxon>Micromonosporales</taxon>
        <taxon>Micromonosporaceae</taxon>
        <taxon>Virgisporangium</taxon>
    </lineage>
</organism>
<proteinExistence type="predicted"/>
<dbReference type="EMBL" id="BOPH01000079">
    <property type="protein sequence ID" value="GIJ70394.1"/>
    <property type="molecule type" value="Genomic_DNA"/>
</dbReference>
<feature type="region of interest" description="Disordered" evidence="1">
    <location>
        <begin position="95"/>
        <end position="115"/>
    </location>
</feature>
<dbReference type="RefSeq" id="WP_203930294.1">
    <property type="nucleotide sequence ID" value="NZ_BOPH01000079.1"/>
</dbReference>
<comment type="caution">
    <text evidence="2">The sequence shown here is derived from an EMBL/GenBank/DDBJ whole genome shotgun (WGS) entry which is preliminary data.</text>
</comment>
<dbReference type="Proteomes" id="UP000635606">
    <property type="component" value="Unassembled WGS sequence"/>
</dbReference>
<reference evidence="2" key="1">
    <citation type="submission" date="2021-01" db="EMBL/GenBank/DDBJ databases">
        <title>Whole genome shotgun sequence of Virgisporangium ochraceum NBRC 16418.</title>
        <authorList>
            <person name="Komaki H."/>
            <person name="Tamura T."/>
        </authorList>
    </citation>
    <scope>NUCLEOTIDE SEQUENCE</scope>
    <source>
        <strain evidence="2">NBRC 16418</strain>
    </source>
</reference>
<name>A0A8J3ZUY1_9ACTN</name>
<accession>A0A8J3ZUY1</accession>
<gene>
    <name evidence="2" type="ORF">Voc01_053110</name>
</gene>
<protein>
    <submittedName>
        <fullName evidence="2">Uncharacterized protein</fullName>
    </submittedName>
</protein>
<evidence type="ECO:0000313" key="3">
    <source>
        <dbReference type="Proteomes" id="UP000635606"/>
    </source>
</evidence>